<keyword evidence="3" id="KW-1185">Reference proteome</keyword>
<sequence>MFKGSVLFICPAFFGYEIAITKALEFNGYSVDYIDERPSNNSFSKAIFRIKKDLLNKQISSYYKSVEEKLAHKKYDYLFIIKGEVVPISFIENFKEKNPNAKLIYYTYDSINNNNKNSIFILQHFDKCFSFDFEDVKKFPILKQKHLFFTDEFLIEGEIPQKKYDVSFVGTLHSNRFSVMKKLFSYFKKTFVFYYMPARWFFYLEKLTKKEFKPISISDVSFNKISRAEVATIFKASRSVLDIQRFGQTGLTMRTFEVLASGAVLITTNPCIEQADFYNADNILILQDLTDEKSITGISEKAVQDVESIRGKSAAFEKYYVNNWVNEFFE</sequence>
<evidence type="ECO:0000313" key="2">
    <source>
        <dbReference type="EMBL" id="GGI28271.1"/>
    </source>
</evidence>
<dbReference type="Pfam" id="PF13524">
    <property type="entry name" value="Glyco_trans_1_2"/>
    <property type="match status" value="1"/>
</dbReference>
<protein>
    <recommendedName>
        <fullName evidence="1">Spore protein YkvP/CgeB glycosyl transferase-like domain-containing protein</fullName>
    </recommendedName>
</protein>
<evidence type="ECO:0000313" key="3">
    <source>
        <dbReference type="Proteomes" id="UP000645390"/>
    </source>
</evidence>
<organism evidence="2 3">
    <name type="scientific">Pedobacter mendelii</name>
    <dbReference type="NCBI Taxonomy" id="1908240"/>
    <lineage>
        <taxon>Bacteria</taxon>
        <taxon>Pseudomonadati</taxon>
        <taxon>Bacteroidota</taxon>
        <taxon>Sphingobacteriia</taxon>
        <taxon>Sphingobacteriales</taxon>
        <taxon>Sphingobacteriaceae</taxon>
        <taxon>Pedobacter</taxon>
    </lineage>
</organism>
<dbReference type="EMBL" id="BMDJ01000010">
    <property type="protein sequence ID" value="GGI28271.1"/>
    <property type="molecule type" value="Genomic_DNA"/>
</dbReference>
<comment type="caution">
    <text evidence="2">The sequence shown here is derived from an EMBL/GenBank/DDBJ whole genome shotgun (WGS) entry which is preliminary data.</text>
</comment>
<name>A0ABQ2BKG1_9SPHI</name>
<feature type="domain" description="Spore protein YkvP/CgeB glycosyl transferase-like" evidence="1">
    <location>
        <begin position="224"/>
        <end position="283"/>
    </location>
</feature>
<accession>A0ABQ2BKG1</accession>
<dbReference type="InterPro" id="IPR055259">
    <property type="entry name" value="YkvP/CgeB_Glyco_trans-like"/>
</dbReference>
<evidence type="ECO:0000259" key="1">
    <source>
        <dbReference type="Pfam" id="PF13524"/>
    </source>
</evidence>
<dbReference type="RefSeq" id="WP_188416319.1">
    <property type="nucleotide sequence ID" value="NZ_BMDJ01000010.1"/>
</dbReference>
<dbReference type="Proteomes" id="UP000645390">
    <property type="component" value="Unassembled WGS sequence"/>
</dbReference>
<reference evidence="3" key="1">
    <citation type="journal article" date="2019" name="Int. J. Syst. Evol. Microbiol.">
        <title>The Global Catalogue of Microorganisms (GCM) 10K type strain sequencing project: providing services to taxonomists for standard genome sequencing and annotation.</title>
        <authorList>
            <consortium name="The Broad Institute Genomics Platform"/>
            <consortium name="The Broad Institute Genome Sequencing Center for Infectious Disease"/>
            <person name="Wu L."/>
            <person name="Ma J."/>
        </authorList>
    </citation>
    <scope>NUCLEOTIDE SEQUENCE [LARGE SCALE GENOMIC DNA]</scope>
    <source>
        <strain evidence="3">CCM 8939</strain>
    </source>
</reference>
<gene>
    <name evidence="2" type="ORF">GCM10008119_31820</name>
</gene>
<proteinExistence type="predicted"/>